<comment type="caution">
    <text evidence="5">The sequence shown here is derived from an EMBL/GenBank/DDBJ whole genome shotgun (WGS) entry which is preliminary data.</text>
</comment>
<gene>
    <name evidence="5" type="ORF">JR316_012184</name>
</gene>
<dbReference type="AlphaFoldDB" id="A0A8H8CF98"/>
<dbReference type="OrthoDB" id="2410195at2759"/>
<protein>
    <submittedName>
        <fullName evidence="5">Uncharacterized protein</fullName>
    </submittedName>
</protein>
<organism evidence="5">
    <name type="scientific">Psilocybe cubensis</name>
    <name type="common">Psychedelic mushroom</name>
    <name type="synonym">Stropharia cubensis</name>
    <dbReference type="NCBI Taxonomy" id="181762"/>
    <lineage>
        <taxon>Eukaryota</taxon>
        <taxon>Fungi</taxon>
        <taxon>Dikarya</taxon>
        <taxon>Basidiomycota</taxon>
        <taxon>Agaricomycotina</taxon>
        <taxon>Agaricomycetes</taxon>
        <taxon>Agaricomycetidae</taxon>
        <taxon>Agaricales</taxon>
        <taxon>Agaricineae</taxon>
        <taxon>Strophariaceae</taxon>
        <taxon>Psilocybe</taxon>
    </lineage>
</organism>
<feature type="compositionally biased region" description="Low complexity" evidence="4">
    <location>
        <begin position="32"/>
        <end position="46"/>
    </location>
</feature>
<keyword evidence="1" id="KW-0489">Methyltransferase</keyword>
<dbReference type="InterPro" id="IPR036388">
    <property type="entry name" value="WH-like_DNA-bd_sf"/>
</dbReference>
<dbReference type="Gene3D" id="1.10.10.10">
    <property type="entry name" value="Winged helix-like DNA-binding domain superfamily/Winged helix DNA-binding domain"/>
    <property type="match status" value="1"/>
</dbReference>
<evidence type="ECO:0000256" key="4">
    <source>
        <dbReference type="SAM" id="MobiDB-lite"/>
    </source>
</evidence>
<evidence type="ECO:0000256" key="1">
    <source>
        <dbReference type="ARBA" id="ARBA00022603"/>
    </source>
</evidence>
<sequence length="459" mass="48280">MTISALKSLDAIIGDTIADIERVYAAYRGGEAASGSGVMSGSGISSPRSRTPEPQHDWEARMDGGSLKSKTDLEDEIELENKNENENENENDGDTDRVHENEGEGEDANLGLGQKDGARARGIHDASSTCTATTTTTIPTTPTTTATITIPPAGHARTNAVSPAYAYVSPPPLPSAYTYIYIYMSADAAADAATATSLEVGVETPAKNAENKKEGDGKENGNGDGIFENPRIVTTECTPPGTGILHAVSTSTSRRVSPVSAPLTCEPTASLPQHVPVPVPPPAPPPPPPTSNPPSPPPPNPHTPDFPSLDNPYNPSSLSEALTAHPAVQAAICRIVAAAGQLAASVQVPFLTLCDAGLRYHLPSCMRLVEGSHVVEILREAGERGMHVDGISKRNGVQASNLAHVLRLLATHLILREISPDVFALDRISSMVDSGKSVEELRRFQENGGADLDTPTRLI</sequence>
<feature type="compositionally biased region" description="Pro residues" evidence="4">
    <location>
        <begin position="275"/>
        <end position="304"/>
    </location>
</feature>
<evidence type="ECO:0000256" key="2">
    <source>
        <dbReference type="ARBA" id="ARBA00022679"/>
    </source>
</evidence>
<dbReference type="PANTHER" id="PTHR43712:SF2">
    <property type="entry name" value="O-METHYLTRANSFERASE CICE"/>
    <property type="match status" value="1"/>
</dbReference>
<feature type="region of interest" description="Disordered" evidence="4">
    <location>
        <begin position="32"/>
        <end position="154"/>
    </location>
</feature>
<evidence type="ECO:0000256" key="3">
    <source>
        <dbReference type="ARBA" id="ARBA00022691"/>
    </source>
</evidence>
<evidence type="ECO:0000313" key="5">
    <source>
        <dbReference type="EMBL" id="KAG5162800.1"/>
    </source>
</evidence>
<reference evidence="5" key="1">
    <citation type="submission" date="2021-02" db="EMBL/GenBank/DDBJ databases">
        <title>Psilocybe cubensis genome.</title>
        <authorList>
            <person name="Mckernan K.J."/>
            <person name="Crawford S."/>
            <person name="Trippe A."/>
            <person name="Kane L.T."/>
            <person name="Mclaughlin S."/>
        </authorList>
    </citation>
    <scope>NUCLEOTIDE SEQUENCE [LARGE SCALE GENOMIC DNA]</scope>
    <source>
        <strain evidence="5">MGC-MH-2018</strain>
    </source>
</reference>
<dbReference type="SUPFAM" id="SSF46785">
    <property type="entry name" value="Winged helix' DNA-binding domain"/>
    <property type="match status" value="1"/>
</dbReference>
<proteinExistence type="predicted"/>
<keyword evidence="2" id="KW-0808">Transferase</keyword>
<dbReference type="GO" id="GO:0032259">
    <property type="term" value="P:methylation"/>
    <property type="evidence" value="ECO:0007669"/>
    <property type="project" value="UniProtKB-KW"/>
</dbReference>
<dbReference type="EMBL" id="JAFIQS010000017">
    <property type="protein sequence ID" value="KAG5162800.1"/>
    <property type="molecule type" value="Genomic_DNA"/>
</dbReference>
<dbReference type="InterPro" id="IPR036390">
    <property type="entry name" value="WH_DNA-bd_sf"/>
</dbReference>
<name>A0A8H8CF98_PSICU</name>
<feature type="region of interest" description="Disordered" evidence="4">
    <location>
        <begin position="258"/>
        <end position="318"/>
    </location>
</feature>
<dbReference type="GO" id="GO:0008168">
    <property type="term" value="F:methyltransferase activity"/>
    <property type="evidence" value="ECO:0007669"/>
    <property type="project" value="UniProtKB-KW"/>
</dbReference>
<feature type="region of interest" description="Disordered" evidence="4">
    <location>
        <begin position="205"/>
        <end position="231"/>
    </location>
</feature>
<feature type="compositionally biased region" description="Low complexity" evidence="4">
    <location>
        <begin position="131"/>
        <end position="153"/>
    </location>
</feature>
<feature type="compositionally biased region" description="Basic and acidic residues" evidence="4">
    <location>
        <begin position="209"/>
        <end position="221"/>
    </location>
</feature>
<dbReference type="PANTHER" id="PTHR43712">
    <property type="entry name" value="PUTATIVE (AFU_ORTHOLOGUE AFUA_4G14580)-RELATED"/>
    <property type="match status" value="1"/>
</dbReference>
<feature type="compositionally biased region" description="Basic and acidic residues" evidence="4">
    <location>
        <begin position="50"/>
        <end position="62"/>
    </location>
</feature>
<keyword evidence="3" id="KW-0949">S-adenosyl-L-methionine</keyword>
<accession>A0A8H8CF98</accession>